<feature type="transmembrane region" description="Helical" evidence="5">
    <location>
        <begin position="240"/>
        <end position="259"/>
    </location>
</feature>
<evidence type="ECO:0000256" key="1">
    <source>
        <dbReference type="ARBA" id="ARBA00004141"/>
    </source>
</evidence>
<evidence type="ECO:0000259" key="6">
    <source>
        <dbReference type="Pfam" id="PF01699"/>
    </source>
</evidence>
<dbReference type="InterPro" id="IPR004481">
    <property type="entry name" value="K/Na/Ca-exchanger"/>
</dbReference>
<gene>
    <name evidence="7" type="ORF">GCM10023331_22100</name>
</gene>
<comment type="caution">
    <text evidence="7">The sequence shown here is derived from an EMBL/GenBank/DDBJ whole genome shotgun (WGS) entry which is preliminary data.</text>
</comment>
<feature type="transmembrane region" description="Helical" evidence="5">
    <location>
        <begin position="176"/>
        <end position="200"/>
    </location>
</feature>
<reference evidence="8" key="1">
    <citation type="journal article" date="2019" name="Int. J. Syst. Evol. Microbiol.">
        <title>The Global Catalogue of Microorganisms (GCM) 10K type strain sequencing project: providing services to taxonomists for standard genome sequencing and annotation.</title>
        <authorList>
            <consortium name="The Broad Institute Genomics Platform"/>
            <consortium name="The Broad Institute Genome Sequencing Center for Infectious Disease"/>
            <person name="Wu L."/>
            <person name="Ma J."/>
        </authorList>
    </citation>
    <scope>NUCLEOTIDE SEQUENCE [LARGE SCALE GENOMIC DNA]</scope>
    <source>
        <strain evidence="8">JCM 18326</strain>
    </source>
</reference>
<dbReference type="Proteomes" id="UP001500298">
    <property type="component" value="Unassembled WGS sequence"/>
</dbReference>
<feature type="transmembrane region" description="Helical" evidence="5">
    <location>
        <begin position="109"/>
        <end position="127"/>
    </location>
</feature>
<keyword evidence="8" id="KW-1185">Reference proteome</keyword>
<feature type="transmembrane region" description="Helical" evidence="5">
    <location>
        <begin position="297"/>
        <end position="318"/>
    </location>
</feature>
<dbReference type="PANTHER" id="PTHR10846">
    <property type="entry name" value="SODIUM/POTASSIUM/CALCIUM EXCHANGER"/>
    <property type="match status" value="1"/>
</dbReference>
<evidence type="ECO:0000256" key="4">
    <source>
        <dbReference type="ARBA" id="ARBA00023136"/>
    </source>
</evidence>
<keyword evidence="4 5" id="KW-0472">Membrane</keyword>
<keyword evidence="2 5" id="KW-0812">Transmembrane</keyword>
<dbReference type="InterPro" id="IPR044880">
    <property type="entry name" value="NCX_ion-bd_dom_sf"/>
</dbReference>
<evidence type="ECO:0000256" key="5">
    <source>
        <dbReference type="SAM" id="Phobius"/>
    </source>
</evidence>
<feature type="transmembrane region" description="Helical" evidence="5">
    <location>
        <begin position="271"/>
        <end position="290"/>
    </location>
</feature>
<dbReference type="Gene3D" id="1.20.1420.30">
    <property type="entry name" value="NCX, central ion-binding region"/>
    <property type="match status" value="1"/>
</dbReference>
<evidence type="ECO:0000256" key="2">
    <source>
        <dbReference type="ARBA" id="ARBA00022692"/>
    </source>
</evidence>
<sequence length="321" mass="35507">MDITLNLLMLCVGFILLMEGPEHLLEGTASLAKKYRLSEITIGLSLVAFTTSVPELTVSLIAHFYGDSSLLFANLIGSNTFNTMIILGCSALFTPILVKSKNAWRDIPFSLLVVGTLFFIVNDNLFFLEEENILSGLDAFLLLALFFIFLAYLSANQPEDNELVIHEVKSLPAFDIFNDIIRGTITVSAGGYLVITQLLFLSEYIGKSSEFIAIFILAVGTSLPEVATAYTAIRRKRPDIIVSNITGANIYNLTFSLALTRVIGEVKYPTFLNIDMTMTLISTVILFLFIHSSKRKVFGRIGGIAMLLLFGMYAYYVVIRG</sequence>
<name>A0ABP9DBF8_9BACT</name>
<dbReference type="RefSeq" id="WP_345371760.1">
    <property type="nucleotide sequence ID" value="NZ_BAABJX010000033.1"/>
</dbReference>
<organism evidence="7 8">
    <name type="scientific">Algivirga pacifica</name>
    <dbReference type="NCBI Taxonomy" id="1162670"/>
    <lineage>
        <taxon>Bacteria</taxon>
        <taxon>Pseudomonadati</taxon>
        <taxon>Bacteroidota</taxon>
        <taxon>Cytophagia</taxon>
        <taxon>Cytophagales</taxon>
        <taxon>Flammeovirgaceae</taxon>
        <taxon>Algivirga</taxon>
    </lineage>
</organism>
<keyword evidence="3 5" id="KW-1133">Transmembrane helix</keyword>
<feature type="domain" description="Sodium/calcium exchanger membrane region" evidence="6">
    <location>
        <begin position="182"/>
        <end position="318"/>
    </location>
</feature>
<feature type="transmembrane region" description="Helical" evidence="5">
    <location>
        <begin position="133"/>
        <end position="155"/>
    </location>
</feature>
<feature type="domain" description="Sodium/calcium exchanger membrane region" evidence="6">
    <location>
        <begin position="7"/>
        <end position="153"/>
    </location>
</feature>
<feature type="transmembrane region" description="Helical" evidence="5">
    <location>
        <begin position="37"/>
        <end position="65"/>
    </location>
</feature>
<evidence type="ECO:0000313" key="7">
    <source>
        <dbReference type="EMBL" id="GAA4836494.1"/>
    </source>
</evidence>
<evidence type="ECO:0000313" key="8">
    <source>
        <dbReference type="Proteomes" id="UP001500298"/>
    </source>
</evidence>
<proteinExistence type="predicted"/>
<evidence type="ECO:0000256" key="3">
    <source>
        <dbReference type="ARBA" id="ARBA00022989"/>
    </source>
</evidence>
<dbReference type="InterPro" id="IPR004837">
    <property type="entry name" value="NaCa_Exmemb"/>
</dbReference>
<accession>A0ABP9DBF8</accession>
<dbReference type="PANTHER" id="PTHR10846:SF8">
    <property type="entry name" value="INNER MEMBRANE PROTEIN YRBG"/>
    <property type="match status" value="1"/>
</dbReference>
<protein>
    <submittedName>
        <fullName evidence="7">Calcium/sodium antiporter</fullName>
    </submittedName>
</protein>
<feature type="transmembrane region" description="Helical" evidence="5">
    <location>
        <begin position="212"/>
        <end position="233"/>
    </location>
</feature>
<comment type="subcellular location">
    <subcellularLocation>
        <location evidence="1">Membrane</location>
        <topology evidence="1">Multi-pass membrane protein</topology>
    </subcellularLocation>
</comment>
<feature type="transmembrane region" description="Helical" evidence="5">
    <location>
        <begin position="71"/>
        <end position="97"/>
    </location>
</feature>
<dbReference type="Pfam" id="PF01699">
    <property type="entry name" value="Na_Ca_ex"/>
    <property type="match status" value="2"/>
</dbReference>
<dbReference type="EMBL" id="BAABJX010000033">
    <property type="protein sequence ID" value="GAA4836494.1"/>
    <property type="molecule type" value="Genomic_DNA"/>
</dbReference>